<dbReference type="EMBL" id="BGZK01000033">
    <property type="protein sequence ID" value="GBP08821.1"/>
    <property type="molecule type" value="Genomic_DNA"/>
</dbReference>
<keyword evidence="2" id="KW-1185">Reference proteome</keyword>
<proteinExistence type="predicted"/>
<organism evidence="1 2">
    <name type="scientific">Eumeta variegata</name>
    <name type="common">Bagworm moth</name>
    <name type="synonym">Eumeta japonica</name>
    <dbReference type="NCBI Taxonomy" id="151549"/>
    <lineage>
        <taxon>Eukaryota</taxon>
        <taxon>Metazoa</taxon>
        <taxon>Ecdysozoa</taxon>
        <taxon>Arthropoda</taxon>
        <taxon>Hexapoda</taxon>
        <taxon>Insecta</taxon>
        <taxon>Pterygota</taxon>
        <taxon>Neoptera</taxon>
        <taxon>Endopterygota</taxon>
        <taxon>Lepidoptera</taxon>
        <taxon>Glossata</taxon>
        <taxon>Ditrysia</taxon>
        <taxon>Tineoidea</taxon>
        <taxon>Psychidae</taxon>
        <taxon>Oiketicinae</taxon>
        <taxon>Eumeta</taxon>
    </lineage>
</organism>
<dbReference type="Proteomes" id="UP000299102">
    <property type="component" value="Unassembled WGS sequence"/>
</dbReference>
<sequence>MDRLHRRYRTFKEYRREVAASAAAVSPVREISGGLHLLYQISRSFLKGPMAHFLFHRRSCFFLKGWQHIRHFWNCNCPWAAVLTLLSYPPL</sequence>
<gene>
    <name evidence="1" type="ORF">EVAR_78226_1</name>
</gene>
<evidence type="ECO:0000313" key="2">
    <source>
        <dbReference type="Proteomes" id="UP000299102"/>
    </source>
</evidence>
<dbReference type="AlphaFoldDB" id="A0A4C1T6D6"/>
<comment type="caution">
    <text evidence="1">The sequence shown here is derived from an EMBL/GenBank/DDBJ whole genome shotgun (WGS) entry which is preliminary data.</text>
</comment>
<protein>
    <submittedName>
        <fullName evidence="1">Uncharacterized protein</fullName>
    </submittedName>
</protein>
<accession>A0A4C1T6D6</accession>
<reference evidence="1 2" key="1">
    <citation type="journal article" date="2019" name="Commun. Biol.">
        <title>The bagworm genome reveals a unique fibroin gene that provides high tensile strength.</title>
        <authorList>
            <person name="Kono N."/>
            <person name="Nakamura H."/>
            <person name="Ohtoshi R."/>
            <person name="Tomita M."/>
            <person name="Numata K."/>
            <person name="Arakawa K."/>
        </authorList>
    </citation>
    <scope>NUCLEOTIDE SEQUENCE [LARGE SCALE GENOMIC DNA]</scope>
</reference>
<name>A0A4C1T6D6_EUMVA</name>
<evidence type="ECO:0000313" key="1">
    <source>
        <dbReference type="EMBL" id="GBP08821.1"/>
    </source>
</evidence>